<dbReference type="RefSeq" id="WP_086575709.1">
    <property type="nucleotide sequence ID" value="NZ_NGFP01000112.1"/>
</dbReference>
<evidence type="ECO:0000256" key="1">
    <source>
        <dbReference type="ARBA" id="ARBA00008791"/>
    </source>
</evidence>
<dbReference type="PANTHER" id="PTHR46268:SF6">
    <property type="entry name" value="UNIVERSAL STRESS PROTEIN UP12"/>
    <property type="match status" value="1"/>
</dbReference>
<dbReference type="Proteomes" id="UP000194761">
    <property type="component" value="Unassembled WGS sequence"/>
</dbReference>
<keyword evidence="4" id="KW-1185">Reference proteome</keyword>
<dbReference type="AlphaFoldDB" id="A0A243RHA9"/>
<name>A0A243RHA9_9ACTN</name>
<dbReference type="PRINTS" id="PR01438">
    <property type="entry name" value="UNVRSLSTRESS"/>
</dbReference>
<evidence type="ECO:0000259" key="2">
    <source>
        <dbReference type="Pfam" id="PF00582"/>
    </source>
</evidence>
<gene>
    <name evidence="3" type="ORF">CA984_23335</name>
</gene>
<dbReference type="InterPro" id="IPR006016">
    <property type="entry name" value="UspA"/>
</dbReference>
<evidence type="ECO:0000313" key="4">
    <source>
        <dbReference type="Proteomes" id="UP000194761"/>
    </source>
</evidence>
<dbReference type="CDD" id="cd00293">
    <property type="entry name" value="USP-like"/>
    <property type="match status" value="1"/>
</dbReference>
<dbReference type="EMBL" id="NGFP01000112">
    <property type="protein sequence ID" value="OUC94197.1"/>
    <property type="molecule type" value="Genomic_DNA"/>
</dbReference>
<dbReference type="InterPro" id="IPR006015">
    <property type="entry name" value="Universal_stress_UspA"/>
</dbReference>
<protein>
    <recommendedName>
        <fullName evidence="2">UspA domain-containing protein</fullName>
    </recommendedName>
</protein>
<accession>A0A243RHA9</accession>
<proteinExistence type="inferred from homology"/>
<dbReference type="PANTHER" id="PTHR46268">
    <property type="entry name" value="STRESS RESPONSE PROTEIN NHAX"/>
    <property type="match status" value="1"/>
</dbReference>
<evidence type="ECO:0000313" key="3">
    <source>
        <dbReference type="EMBL" id="OUC94197.1"/>
    </source>
</evidence>
<reference evidence="3 4" key="1">
    <citation type="submission" date="2017-05" db="EMBL/GenBank/DDBJ databases">
        <title>Biotechnological potential of actinobacteria isolated from South African environments.</title>
        <authorList>
            <person name="Le Roes-Hill M."/>
            <person name="Prins A."/>
            <person name="Durrell K.A."/>
        </authorList>
    </citation>
    <scope>NUCLEOTIDE SEQUENCE [LARGE SCALE GENOMIC DNA]</scope>
    <source>
        <strain evidence="3">M26</strain>
    </source>
</reference>
<sequence>MSLPASRHVVVALDGSPCSIAALRHGAAEADRTDAQLVVVHVLRDRPEGPAGERARLSAGEAEMEALIAATLRGGSAARARTVVAYGDPARVITHHARHADLLLIGAGGGGATLNGSTLDPVLQDGPCPILVCSPSDTIDRMSWTVRLPARSHGRPPS</sequence>
<dbReference type="Gene3D" id="3.40.50.12370">
    <property type="match status" value="1"/>
</dbReference>
<organism evidence="3 4">
    <name type="scientific">Streptosporangium minutum</name>
    <dbReference type="NCBI Taxonomy" id="569862"/>
    <lineage>
        <taxon>Bacteria</taxon>
        <taxon>Bacillati</taxon>
        <taxon>Actinomycetota</taxon>
        <taxon>Actinomycetes</taxon>
        <taxon>Streptosporangiales</taxon>
        <taxon>Streptosporangiaceae</taxon>
        <taxon>Streptosporangium</taxon>
    </lineage>
</organism>
<comment type="caution">
    <text evidence="3">The sequence shown here is derived from an EMBL/GenBank/DDBJ whole genome shotgun (WGS) entry which is preliminary data.</text>
</comment>
<comment type="similarity">
    <text evidence="1">Belongs to the universal stress protein A family.</text>
</comment>
<feature type="domain" description="UspA" evidence="2">
    <location>
        <begin position="7"/>
        <end position="133"/>
    </location>
</feature>
<dbReference type="SUPFAM" id="SSF52402">
    <property type="entry name" value="Adenine nucleotide alpha hydrolases-like"/>
    <property type="match status" value="1"/>
</dbReference>
<dbReference type="Pfam" id="PF00582">
    <property type="entry name" value="Usp"/>
    <property type="match status" value="1"/>
</dbReference>